<proteinExistence type="inferred from homology"/>
<dbReference type="Gene3D" id="3.30.1060.10">
    <property type="entry name" value="Peptide methionine sulphoxide reductase MsrA"/>
    <property type="match status" value="1"/>
</dbReference>
<comment type="similarity">
    <text evidence="4">Belongs to the MsrA Met sulfoxide reductase family.</text>
</comment>
<keyword evidence="1 4" id="KW-0560">Oxidoreductase</keyword>
<keyword evidence="7" id="KW-1185">Reference proteome</keyword>
<name>A0A5A9XQV1_9BACT</name>
<comment type="catalytic activity">
    <reaction evidence="2 4">
        <text>L-methionyl-[protein] + [thioredoxin]-disulfide + H2O = L-methionyl-(S)-S-oxide-[protein] + [thioredoxin]-dithiol</text>
        <dbReference type="Rhea" id="RHEA:14217"/>
        <dbReference type="Rhea" id="RHEA-COMP:10698"/>
        <dbReference type="Rhea" id="RHEA-COMP:10700"/>
        <dbReference type="Rhea" id="RHEA-COMP:12313"/>
        <dbReference type="Rhea" id="RHEA-COMP:12315"/>
        <dbReference type="ChEBI" id="CHEBI:15377"/>
        <dbReference type="ChEBI" id="CHEBI:16044"/>
        <dbReference type="ChEBI" id="CHEBI:29950"/>
        <dbReference type="ChEBI" id="CHEBI:44120"/>
        <dbReference type="ChEBI" id="CHEBI:50058"/>
        <dbReference type="EC" id="1.8.4.11"/>
    </reaction>
</comment>
<comment type="function">
    <text evidence="4">Has an important function as a repair enzyme for proteins that have been inactivated by oxidation. Catalyzes the reversible oxidation-reduction of methionine sulfoxide in proteins to methionine.</text>
</comment>
<organism evidence="6 7">
    <name type="scientific">Oryzomonas rubra</name>
    <dbReference type="NCBI Taxonomy" id="2509454"/>
    <lineage>
        <taxon>Bacteria</taxon>
        <taxon>Pseudomonadati</taxon>
        <taxon>Thermodesulfobacteriota</taxon>
        <taxon>Desulfuromonadia</taxon>
        <taxon>Geobacterales</taxon>
        <taxon>Geobacteraceae</taxon>
        <taxon>Oryzomonas</taxon>
    </lineage>
</organism>
<evidence type="ECO:0000313" key="6">
    <source>
        <dbReference type="EMBL" id="KAA0894001.1"/>
    </source>
</evidence>
<dbReference type="OrthoDB" id="4174719at2"/>
<dbReference type="Pfam" id="PF01625">
    <property type="entry name" value="PMSR"/>
    <property type="match status" value="1"/>
</dbReference>
<sequence>MEIATFAAGCFWGVEDAFMDAPGVVATRVGYTGGRTENPTYGDVCSHATGHAEAVEITFDPQLTTFDRLLDLFWECHDPTQVNRQGPDVGDQYRSAIFYHSEEQRRAAEAALERLDLSGRLRRRIVTEIVPATTFWEAEAYHQKYHQKQGGGCGF</sequence>
<evidence type="ECO:0000259" key="5">
    <source>
        <dbReference type="Pfam" id="PF01625"/>
    </source>
</evidence>
<dbReference type="GO" id="GO:0033744">
    <property type="term" value="F:L-methionine:thioredoxin-disulfide S-oxidoreductase activity"/>
    <property type="evidence" value="ECO:0007669"/>
    <property type="project" value="RHEA"/>
</dbReference>
<protein>
    <recommendedName>
        <fullName evidence="4">Peptide methionine sulfoxide reductase MsrA</fullName>
        <shortName evidence="4">Protein-methionine-S-oxide reductase</shortName>
        <ecNumber evidence="4">1.8.4.11</ecNumber>
    </recommendedName>
    <alternativeName>
        <fullName evidence="4">Peptide-methionine (S)-S-oxide reductase</fullName>
        <shortName evidence="4">Peptide Met(O) reductase</shortName>
    </alternativeName>
</protein>
<evidence type="ECO:0000256" key="1">
    <source>
        <dbReference type="ARBA" id="ARBA00023002"/>
    </source>
</evidence>
<dbReference type="SUPFAM" id="SSF55068">
    <property type="entry name" value="Peptide methionine sulfoxide reductase"/>
    <property type="match status" value="1"/>
</dbReference>
<feature type="active site" evidence="4">
    <location>
        <position position="10"/>
    </location>
</feature>
<dbReference type="HAMAP" id="MF_01401">
    <property type="entry name" value="MsrA"/>
    <property type="match status" value="1"/>
</dbReference>
<accession>A0A5A9XQV1</accession>
<dbReference type="PANTHER" id="PTHR43774">
    <property type="entry name" value="PEPTIDE METHIONINE SULFOXIDE REDUCTASE"/>
    <property type="match status" value="1"/>
</dbReference>
<dbReference type="NCBIfam" id="TIGR00401">
    <property type="entry name" value="msrA"/>
    <property type="match status" value="1"/>
</dbReference>
<evidence type="ECO:0000256" key="3">
    <source>
        <dbReference type="ARBA" id="ARBA00048782"/>
    </source>
</evidence>
<reference evidence="6 7" key="1">
    <citation type="submission" date="2019-04" db="EMBL/GenBank/DDBJ databases">
        <title>Geobacter ruber sp. nov., ferric-reducing bacteria isolated from paddy soil.</title>
        <authorList>
            <person name="Xu Z."/>
            <person name="Masuda Y."/>
            <person name="Itoh H."/>
            <person name="Senoo K."/>
        </authorList>
    </citation>
    <scope>NUCLEOTIDE SEQUENCE [LARGE SCALE GENOMIC DNA]</scope>
    <source>
        <strain evidence="6 7">Red88</strain>
    </source>
</reference>
<dbReference type="GO" id="GO:0008113">
    <property type="term" value="F:peptide-methionine (S)-S-oxide reductase activity"/>
    <property type="evidence" value="ECO:0007669"/>
    <property type="project" value="UniProtKB-UniRule"/>
</dbReference>
<dbReference type="EMBL" id="SRSD01000002">
    <property type="protein sequence ID" value="KAA0894001.1"/>
    <property type="molecule type" value="Genomic_DNA"/>
</dbReference>
<evidence type="ECO:0000313" key="7">
    <source>
        <dbReference type="Proteomes" id="UP000324298"/>
    </source>
</evidence>
<feature type="domain" description="Peptide methionine sulphoxide reductase MsrA" evidence="5">
    <location>
        <begin position="4"/>
        <end position="150"/>
    </location>
</feature>
<evidence type="ECO:0000256" key="2">
    <source>
        <dbReference type="ARBA" id="ARBA00047806"/>
    </source>
</evidence>
<comment type="catalytic activity">
    <reaction evidence="3 4">
        <text>[thioredoxin]-disulfide + L-methionine + H2O = L-methionine (S)-S-oxide + [thioredoxin]-dithiol</text>
        <dbReference type="Rhea" id="RHEA:19993"/>
        <dbReference type="Rhea" id="RHEA-COMP:10698"/>
        <dbReference type="Rhea" id="RHEA-COMP:10700"/>
        <dbReference type="ChEBI" id="CHEBI:15377"/>
        <dbReference type="ChEBI" id="CHEBI:29950"/>
        <dbReference type="ChEBI" id="CHEBI:50058"/>
        <dbReference type="ChEBI" id="CHEBI:57844"/>
        <dbReference type="ChEBI" id="CHEBI:58772"/>
        <dbReference type="EC" id="1.8.4.11"/>
    </reaction>
</comment>
<dbReference type="EC" id="1.8.4.11" evidence="4"/>
<dbReference type="Proteomes" id="UP000324298">
    <property type="component" value="Unassembled WGS sequence"/>
</dbReference>
<evidence type="ECO:0000256" key="4">
    <source>
        <dbReference type="HAMAP-Rule" id="MF_01401"/>
    </source>
</evidence>
<gene>
    <name evidence="4 6" type="primary">msrA</name>
    <name evidence="6" type="ORF">ET418_03270</name>
</gene>
<dbReference type="InterPro" id="IPR036509">
    <property type="entry name" value="Met_Sox_Rdtase_MsrA_sf"/>
</dbReference>
<dbReference type="InterPro" id="IPR002569">
    <property type="entry name" value="Met_Sox_Rdtase_MsrA_dom"/>
</dbReference>
<dbReference type="PANTHER" id="PTHR43774:SF1">
    <property type="entry name" value="PEPTIDE METHIONINE SULFOXIDE REDUCTASE MSRA 2"/>
    <property type="match status" value="1"/>
</dbReference>
<comment type="caution">
    <text evidence="6">The sequence shown here is derived from an EMBL/GenBank/DDBJ whole genome shotgun (WGS) entry which is preliminary data.</text>
</comment>
<dbReference type="AlphaFoldDB" id="A0A5A9XQV1"/>
<dbReference type="RefSeq" id="WP_149306159.1">
    <property type="nucleotide sequence ID" value="NZ_SRSD01000002.1"/>
</dbReference>